<gene>
    <name evidence="2" type="ORF">AADV58_08435</name>
</gene>
<dbReference type="EMBL" id="CP151406">
    <property type="protein sequence ID" value="WZJ19997.1"/>
    <property type="molecule type" value="Genomic_DNA"/>
</dbReference>
<dbReference type="RefSeq" id="WP_028995816.1">
    <property type="nucleotide sequence ID" value="NZ_CP151406.1"/>
</dbReference>
<feature type="region of interest" description="Disordered" evidence="1">
    <location>
        <begin position="1"/>
        <end position="41"/>
    </location>
</feature>
<evidence type="ECO:0000256" key="1">
    <source>
        <dbReference type="SAM" id="MobiDB-lite"/>
    </source>
</evidence>
<evidence type="ECO:0000313" key="3">
    <source>
        <dbReference type="Proteomes" id="UP001479520"/>
    </source>
</evidence>
<accession>A0ABZ2XDI4</accession>
<organism evidence="2 3">
    <name type="scientific">Azonexus hydrophilus</name>
    <dbReference type="NCBI Taxonomy" id="418702"/>
    <lineage>
        <taxon>Bacteria</taxon>
        <taxon>Pseudomonadati</taxon>
        <taxon>Pseudomonadota</taxon>
        <taxon>Betaproteobacteria</taxon>
        <taxon>Rhodocyclales</taxon>
        <taxon>Azonexaceae</taxon>
        <taxon>Azonexus</taxon>
    </lineage>
</organism>
<feature type="compositionally biased region" description="Basic and acidic residues" evidence="1">
    <location>
        <begin position="147"/>
        <end position="158"/>
    </location>
</feature>
<dbReference type="InterPro" id="IPR021973">
    <property type="entry name" value="SprA-related"/>
</dbReference>
<keyword evidence="2" id="KW-0378">Hydrolase</keyword>
<protein>
    <submittedName>
        <fullName evidence="2">Metalloprotease CJM1_0395 family protein</fullName>
    </submittedName>
</protein>
<evidence type="ECO:0000313" key="2">
    <source>
        <dbReference type="EMBL" id="WZJ19997.1"/>
    </source>
</evidence>
<feature type="region of interest" description="Disordered" evidence="1">
    <location>
        <begin position="142"/>
        <end position="179"/>
    </location>
</feature>
<keyword evidence="3" id="KW-1185">Reference proteome</keyword>
<keyword evidence="2" id="KW-0645">Protease</keyword>
<sequence>MNVSGVSAGGSAYASVASRSGQGGAASGAAKTLTPEEQQQVAELKKIDRQVRQHEMAHMAAGAGMVTSGASYSYRKGPDGVNYAVAGEVRIDTSPGRTPEETVSRAQRIRGAALAPSDPSPQDRAVAAAATQMEVSARMEMAQQRSAEMRGETDDGRGRLAAYDSRPRSAAGTTVNTWA</sequence>
<reference evidence="2 3" key="1">
    <citation type="submission" date="2024-04" db="EMBL/GenBank/DDBJ databases">
        <title>Dissimilatory iodate-reducing microorganisms contribute to the enrichment of iodine in groundwater.</title>
        <authorList>
            <person name="Jiang Z."/>
        </authorList>
    </citation>
    <scope>NUCLEOTIDE SEQUENCE [LARGE SCALE GENOMIC DNA]</scope>
    <source>
        <strain evidence="2 3">NCP973</strain>
    </source>
</reference>
<dbReference type="GO" id="GO:0008237">
    <property type="term" value="F:metallopeptidase activity"/>
    <property type="evidence" value="ECO:0007669"/>
    <property type="project" value="UniProtKB-KW"/>
</dbReference>
<dbReference type="Pfam" id="PF12118">
    <property type="entry name" value="SprA-related"/>
    <property type="match status" value="1"/>
</dbReference>
<dbReference type="Proteomes" id="UP001479520">
    <property type="component" value="Chromosome"/>
</dbReference>
<proteinExistence type="predicted"/>
<name>A0ABZ2XDI4_9RHOO</name>
<feature type="compositionally biased region" description="Low complexity" evidence="1">
    <location>
        <begin position="1"/>
        <end position="20"/>
    </location>
</feature>
<keyword evidence="2" id="KW-0482">Metalloprotease</keyword>